<proteinExistence type="predicted"/>
<dbReference type="AlphaFoldDB" id="A0A1C4CHF5"/>
<evidence type="ECO:0000313" key="2">
    <source>
        <dbReference type="Proteomes" id="UP000242818"/>
    </source>
</evidence>
<organism evidence="1 2">
    <name type="scientific">Chitinophaga costaii</name>
    <dbReference type="NCBI Taxonomy" id="1335309"/>
    <lineage>
        <taxon>Bacteria</taxon>
        <taxon>Pseudomonadati</taxon>
        <taxon>Bacteroidota</taxon>
        <taxon>Chitinophagia</taxon>
        <taxon>Chitinophagales</taxon>
        <taxon>Chitinophagaceae</taxon>
        <taxon>Chitinophaga</taxon>
    </lineage>
</organism>
<gene>
    <name evidence="1" type="ORF">GA0116948_104124</name>
</gene>
<accession>A0A1C4CHF5</accession>
<dbReference type="Proteomes" id="UP000242818">
    <property type="component" value="Unassembled WGS sequence"/>
</dbReference>
<sequence>MKFGLLFKLACLLIAAMVLCVHLANQYLRRLQLRKAPVRKY</sequence>
<evidence type="ECO:0000313" key="1">
    <source>
        <dbReference type="EMBL" id="SCC18476.1"/>
    </source>
</evidence>
<keyword evidence="2" id="KW-1185">Reference proteome</keyword>
<dbReference type="EMBL" id="FMAR01000004">
    <property type="protein sequence ID" value="SCC18476.1"/>
    <property type="molecule type" value="Genomic_DNA"/>
</dbReference>
<name>A0A1C4CHF5_9BACT</name>
<protein>
    <submittedName>
        <fullName evidence="1">Uncharacterized protein</fullName>
    </submittedName>
</protein>
<reference evidence="1 2" key="1">
    <citation type="submission" date="2016-08" db="EMBL/GenBank/DDBJ databases">
        <authorList>
            <person name="Seilhamer J.J."/>
        </authorList>
    </citation>
    <scope>NUCLEOTIDE SEQUENCE [LARGE SCALE GENOMIC DNA]</scope>
    <source>
        <strain evidence="1 2">A37T2</strain>
    </source>
</reference>